<comment type="cofactor">
    <cofactor evidence="9">
        <name>[4Fe-4S] cluster</name>
        <dbReference type="ChEBI" id="CHEBI:49883"/>
    </cofactor>
    <text evidence="9">Binds 2 [4Fe-4S] clusters per subunit. One cluster is coordinated with 3 cysteines and an exchangeable S-adenosyl-L-methionine.</text>
</comment>
<accession>A0A941F5K6</accession>
<comment type="similarity">
    <text evidence="9">Belongs to the radical SAM superfamily. Lipoyl synthase family.</text>
</comment>
<dbReference type="EC" id="2.8.1.8" evidence="9"/>
<feature type="domain" description="Radical SAM core" evidence="10">
    <location>
        <begin position="54"/>
        <end position="268"/>
    </location>
</feature>
<feature type="binding site" evidence="9">
    <location>
        <position position="75"/>
    </location>
    <ligand>
        <name>[4Fe-4S] cluster</name>
        <dbReference type="ChEBI" id="CHEBI:49883"/>
        <label>2</label>
        <note>4Fe-4S-S-AdoMet</note>
    </ligand>
</feature>
<dbReference type="InterPro" id="IPR058240">
    <property type="entry name" value="rSAM_sf"/>
</dbReference>
<keyword evidence="1 9" id="KW-0004">4Fe-4S</keyword>
<keyword evidence="2 9" id="KW-0963">Cytoplasm</keyword>
<dbReference type="InterPro" id="IPR006638">
    <property type="entry name" value="Elp3/MiaA/NifB-like_rSAM"/>
</dbReference>
<dbReference type="HAMAP" id="MF_00206">
    <property type="entry name" value="Lipoyl_synth"/>
    <property type="match status" value="1"/>
</dbReference>
<name>A0A941F5K6_9BACT</name>
<comment type="caution">
    <text evidence="11">The sequence shown here is derived from an EMBL/GenBank/DDBJ whole genome shotgun (WGS) entry which is preliminary data.</text>
</comment>
<feature type="binding site" evidence="9">
    <location>
        <position position="68"/>
    </location>
    <ligand>
        <name>[4Fe-4S] cluster</name>
        <dbReference type="ChEBI" id="CHEBI:49883"/>
        <label>2</label>
        <note>4Fe-4S-S-AdoMet</note>
    </ligand>
</feature>
<keyword evidence="12" id="KW-1185">Reference proteome</keyword>
<dbReference type="PIRSF" id="PIRSF005963">
    <property type="entry name" value="Lipoyl_synth"/>
    <property type="match status" value="1"/>
</dbReference>
<dbReference type="NCBIfam" id="NF004019">
    <property type="entry name" value="PRK05481.1"/>
    <property type="match status" value="1"/>
</dbReference>
<dbReference type="GO" id="GO:0051539">
    <property type="term" value="F:4 iron, 4 sulfur cluster binding"/>
    <property type="evidence" value="ECO:0007669"/>
    <property type="project" value="UniProtKB-UniRule"/>
</dbReference>
<dbReference type="PANTHER" id="PTHR10949">
    <property type="entry name" value="LIPOYL SYNTHASE"/>
    <property type="match status" value="1"/>
</dbReference>
<evidence type="ECO:0000256" key="3">
    <source>
        <dbReference type="ARBA" id="ARBA00022679"/>
    </source>
</evidence>
<dbReference type="FunFam" id="3.20.20.70:FF:000040">
    <property type="entry name" value="Lipoyl synthase"/>
    <property type="match status" value="1"/>
</dbReference>
<dbReference type="GO" id="GO:0046872">
    <property type="term" value="F:metal ion binding"/>
    <property type="evidence" value="ECO:0007669"/>
    <property type="project" value="UniProtKB-KW"/>
</dbReference>
<evidence type="ECO:0000256" key="4">
    <source>
        <dbReference type="ARBA" id="ARBA00022691"/>
    </source>
</evidence>
<dbReference type="Pfam" id="PF04055">
    <property type="entry name" value="Radical_SAM"/>
    <property type="match status" value="1"/>
</dbReference>
<dbReference type="SMART" id="SM00729">
    <property type="entry name" value="Elp3"/>
    <property type="match status" value="1"/>
</dbReference>
<dbReference type="GO" id="GO:0009249">
    <property type="term" value="P:protein lipoylation"/>
    <property type="evidence" value="ECO:0007669"/>
    <property type="project" value="UniProtKB-UniRule"/>
</dbReference>
<feature type="binding site" evidence="9">
    <location>
        <position position="42"/>
    </location>
    <ligand>
        <name>[4Fe-4S] cluster</name>
        <dbReference type="ChEBI" id="CHEBI:49883"/>
        <label>1</label>
    </ligand>
</feature>
<evidence type="ECO:0000259" key="10">
    <source>
        <dbReference type="PROSITE" id="PS51918"/>
    </source>
</evidence>
<dbReference type="GO" id="GO:0005737">
    <property type="term" value="C:cytoplasm"/>
    <property type="evidence" value="ECO:0007669"/>
    <property type="project" value="UniProtKB-SubCell"/>
</dbReference>
<evidence type="ECO:0000313" key="11">
    <source>
        <dbReference type="EMBL" id="MBR8537258.1"/>
    </source>
</evidence>
<evidence type="ECO:0000256" key="2">
    <source>
        <dbReference type="ARBA" id="ARBA00022490"/>
    </source>
</evidence>
<evidence type="ECO:0000256" key="1">
    <source>
        <dbReference type="ARBA" id="ARBA00022485"/>
    </source>
</evidence>
<keyword evidence="6 9" id="KW-0408">Iron</keyword>
<keyword evidence="3 9" id="KW-0808">Transferase</keyword>
<dbReference type="GO" id="GO:0016992">
    <property type="term" value="F:lipoate synthase activity"/>
    <property type="evidence" value="ECO:0007669"/>
    <property type="project" value="UniProtKB-UniRule"/>
</dbReference>
<evidence type="ECO:0000256" key="7">
    <source>
        <dbReference type="ARBA" id="ARBA00023014"/>
    </source>
</evidence>
<dbReference type="Gene3D" id="3.20.20.70">
    <property type="entry name" value="Aldolase class I"/>
    <property type="match status" value="1"/>
</dbReference>
<sequence>MVKIREKRLRQKPDWLKIQLPNTGDYKWMHNTIRDNELHTICTSGKCPNAAECWAAGTATFMILGDICTRACKFCNVKTGKPDPADIKEPLRIARSIEIMKLKHAVITSVDRDDLEDGGAEIWAATIRKTKELNPNTSMEVLIPDFNGLHHLIQQVMDAQPEVISHNLETVRRLTPVIRTKAKYDLSIKVLKYIADGGMVAKSGIMLGLGETEEEVFETMDDLLAAGVTVMTIGQYLQPTQNHLPVSEYVTPEQFEKYKQVGLEKGFKYVESGPLVRSSYHAEQHINALNQQ</sequence>
<feature type="binding site" evidence="9">
    <location>
        <position position="72"/>
    </location>
    <ligand>
        <name>[4Fe-4S] cluster</name>
        <dbReference type="ChEBI" id="CHEBI:49883"/>
        <label>2</label>
        <note>4Fe-4S-S-AdoMet</note>
    </ligand>
</feature>
<feature type="binding site" evidence="9">
    <location>
        <position position="53"/>
    </location>
    <ligand>
        <name>[4Fe-4S] cluster</name>
        <dbReference type="ChEBI" id="CHEBI:49883"/>
        <label>1</label>
    </ligand>
</feature>
<keyword evidence="7 9" id="KW-0411">Iron-sulfur</keyword>
<dbReference type="InterPro" id="IPR007197">
    <property type="entry name" value="rSAM"/>
</dbReference>
<feature type="binding site" evidence="9">
    <location>
        <position position="47"/>
    </location>
    <ligand>
        <name>[4Fe-4S] cluster</name>
        <dbReference type="ChEBI" id="CHEBI:49883"/>
        <label>1</label>
    </ligand>
</feature>
<evidence type="ECO:0000256" key="9">
    <source>
        <dbReference type="HAMAP-Rule" id="MF_00206"/>
    </source>
</evidence>
<dbReference type="AlphaFoldDB" id="A0A941F5K6"/>
<organism evidence="11 12">
    <name type="scientific">Carboxylicivirga sediminis</name>
    <dbReference type="NCBI Taxonomy" id="2006564"/>
    <lineage>
        <taxon>Bacteria</taxon>
        <taxon>Pseudomonadati</taxon>
        <taxon>Bacteroidota</taxon>
        <taxon>Bacteroidia</taxon>
        <taxon>Marinilabiliales</taxon>
        <taxon>Marinilabiliaceae</taxon>
        <taxon>Carboxylicivirga</taxon>
    </lineage>
</organism>
<evidence type="ECO:0000256" key="5">
    <source>
        <dbReference type="ARBA" id="ARBA00022723"/>
    </source>
</evidence>
<comment type="subcellular location">
    <subcellularLocation>
        <location evidence="9">Cytoplasm</location>
    </subcellularLocation>
</comment>
<dbReference type="CDD" id="cd01335">
    <property type="entry name" value="Radical_SAM"/>
    <property type="match status" value="1"/>
</dbReference>
<dbReference type="PANTHER" id="PTHR10949:SF0">
    <property type="entry name" value="LIPOYL SYNTHASE, MITOCHONDRIAL"/>
    <property type="match status" value="1"/>
</dbReference>
<feature type="binding site" evidence="9">
    <location>
        <position position="279"/>
    </location>
    <ligand>
        <name>[4Fe-4S] cluster</name>
        <dbReference type="ChEBI" id="CHEBI:49883"/>
        <label>1</label>
    </ligand>
</feature>
<keyword evidence="5 9" id="KW-0479">Metal-binding</keyword>
<dbReference type="InterPro" id="IPR013785">
    <property type="entry name" value="Aldolase_TIM"/>
</dbReference>
<reference evidence="11" key="1">
    <citation type="journal article" date="2018" name="Int. J. Syst. Evol. Microbiol.">
        <title>Carboxylicivirga sediminis sp. nov., isolated from coastal sediment.</title>
        <authorList>
            <person name="Wang F.Q."/>
            <person name="Ren L.H."/>
            <person name="Zou R.J."/>
            <person name="Sun Y.Z."/>
            <person name="Liu X.J."/>
            <person name="Jiang F."/>
            <person name="Liu L.J."/>
        </authorList>
    </citation>
    <scope>NUCLEOTIDE SEQUENCE</scope>
    <source>
        <strain evidence="11">JR1</strain>
    </source>
</reference>
<dbReference type="SFLD" id="SFLDG01058">
    <property type="entry name" value="lipoyl_synthase_like"/>
    <property type="match status" value="1"/>
</dbReference>
<dbReference type="SUPFAM" id="SSF102114">
    <property type="entry name" value="Radical SAM enzymes"/>
    <property type="match status" value="1"/>
</dbReference>
<evidence type="ECO:0000256" key="6">
    <source>
        <dbReference type="ARBA" id="ARBA00023004"/>
    </source>
</evidence>
<proteinExistence type="inferred from homology"/>
<dbReference type="PROSITE" id="PS51918">
    <property type="entry name" value="RADICAL_SAM"/>
    <property type="match status" value="1"/>
</dbReference>
<evidence type="ECO:0000313" key="12">
    <source>
        <dbReference type="Proteomes" id="UP000679220"/>
    </source>
</evidence>
<reference evidence="11" key="2">
    <citation type="submission" date="2021-04" db="EMBL/GenBank/DDBJ databases">
        <authorList>
            <person name="Zhang T."/>
            <person name="Zhang Y."/>
            <person name="Lu D."/>
            <person name="Zuo D."/>
            <person name="Du Z."/>
        </authorList>
    </citation>
    <scope>NUCLEOTIDE SEQUENCE</scope>
    <source>
        <strain evidence="11">JR1</strain>
    </source>
</reference>
<keyword evidence="4 9" id="KW-0949">S-adenosyl-L-methionine</keyword>
<gene>
    <name evidence="9 11" type="primary">lipA</name>
    <name evidence="11" type="ORF">KDU71_16945</name>
</gene>
<dbReference type="SFLD" id="SFLDS00029">
    <property type="entry name" value="Radical_SAM"/>
    <property type="match status" value="1"/>
</dbReference>
<dbReference type="SFLD" id="SFLDF00271">
    <property type="entry name" value="lipoyl_synthase"/>
    <property type="match status" value="1"/>
</dbReference>
<protein>
    <recommendedName>
        <fullName evidence="9">Lipoyl synthase</fullName>
        <ecNumber evidence="9">2.8.1.8</ecNumber>
    </recommendedName>
    <alternativeName>
        <fullName evidence="9">Lip-syn</fullName>
        <shortName evidence="9">LS</shortName>
    </alternativeName>
    <alternativeName>
        <fullName evidence="9">Lipoate synthase</fullName>
    </alternativeName>
    <alternativeName>
        <fullName evidence="9">Lipoic acid synthase</fullName>
    </alternativeName>
    <alternativeName>
        <fullName evidence="9">Sulfur insertion protein LipA</fullName>
    </alternativeName>
</protein>
<dbReference type="InterPro" id="IPR003698">
    <property type="entry name" value="Lipoyl_synth"/>
</dbReference>
<evidence type="ECO:0000256" key="8">
    <source>
        <dbReference type="ARBA" id="ARBA00047326"/>
    </source>
</evidence>
<comment type="function">
    <text evidence="9">Catalyzes the radical-mediated insertion of two sulfur atoms into the C-6 and C-8 positions of the octanoyl moiety bound to the lipoyl domains of lipoate-dependent enzymes, thereby converting the octanoylated domains into lipoylated derivatives.</text>
</comment>
<dbReference type="EMBL" id="JAGTAR010000029">
    <property type="protein sequence ID" value="MBR8537258.1"/>
    <property type="molecule type" value="Genomic_DNA"/>
</dbReference>
<dbReference type="Proteomes" id="UP000679220">
    <property type="component" value="Unassembled WGS sequence"/>
</dbReference>
<comment type="catalytic activity">
    <reaction evidence="8 9">
        <text>[[Fe-S] cluster scaffold protein carrying a second [4Fe-4S](2+) cluster] + N(6)-octanoyl-L-lysyl-[protein] + 2 oxidized [2Fe-2S]-[ferredoxin] + 2 S-adenosyl-L-methionine + 4 H(+) = [[Fe-S] cluster scaffold protein] + N(6)-[(R)-dihydrolipoyl]-L-lysyl-[protein] + 4 Fe(3+) + 2 hydrogen sulfide + 2 5'-deoxyadenosine + 2 L-methionine + 2 reduced [2Fe-2S]-[ferredoxin]</text>
        <dbReference type="Rhea" id="RHEA:16585"/>
        <dbReference type="Rhea" id="RHEA-COMP:9928"/>
        <dbReference type="Rhea" id="RHEA-COMP:10000"/>
        <dbReference type="Rhea" id="RHEA-COMP:10001"/>
        <dbReference type="Rhea" id="RHEA-COMP:10475"/>
        <dbReference type="Rhea" id="RHEA-COMP:14568"/>
        <dbReference type="Rhea" id="RHEA-COMP:14569"/>
        <dbReference type="ChEBI" id="CHEBI:15378"/>
        <dbReference type="ChEBI" id="CHEBI:17319"/>
        <dbReference type="ChEBI" id="CHEBI:29034"/>
        <dbReference type="ChEBI" id="CHEBI:29919"/>
        <dbReference type="ChEBI" id="CHEBI:33722"/>
        <dbReference type="ChEBI" id="CHEBI:33737"/>
        <dbReference type="ChEBI" id="CHEBI:33738"/>
        <dbReference type="ChEBI" id="CHEBI:57844"/>
        <dbReference type="ChEBI" id="CHEBI:59789"/>
        <dbReference type="ChEBI" id="CHEBI:78809"/>
        <dbReference type="ChEBI" id="CHEBI:83100"/>
        <dbReference type="EC" id="2.8.1.8"/>
    </reaction>
</comment>
<dbReference type="RefSeq" id="WP_212192282.1">
    <property type="nucleotide sequence ID" value="NZ_JAGTAR010000029.1"/>
</dbReference>
<dbReference type="NCBIfam" id="NF009544">
    <property type="entry name" value="PRK12928.1"/>
    <property type="match status" value="1"/>
</dbReference>
<dbReference type="NCBIfam" id="TIGR00510">
    <property type="entry name" value="lipA"/>
    <property type="match status" value="1"/>
</dbReference>
<comment type="pathway">
    <text evidence="9">Protein modification; protein lipoylation via endogenous pathway; protein N(6)-(lipoyl)lysine from octanoyl-[acyl-carrier-protein]: step 2/2.</text>
</comment>